<dbReference type="AlphaFoldDB" id="A0A915K6H2"/>
<dbReference type="OMA" id="AIGCNET"/>
<feature type="domain" description="Protein kinase" evidence="3">
    <location>
        <begin position="1"/>
        <end position="169"/>
    </location>
</feature>
<evidence type="ECO:0000256" key="1">
    <source>
        <dbReference type="SAM" id="MobiDB-lite"/>
    </source>
</evidence>
<accession>A0A915K6H2</accession>
<proteinExistence type="predicted"/>
<evidence type="ECO:0000313" key="5">
    <source>
        <dbReference type="WBParaSite" id="nRc.2.0.1.t33784-RA"/>
    </source>
</evidence>
<protein>
    <submittedName>
        <fullName evidence="5">Protein kinase domain-containing protein</fullName>
    </submittedName>
</protein>
<dbReference type="WBParaSite" id="nRc.2.0.1.t33784-RA">
    <property type="protein sequence ID" value="nRc.2.0.1.t33784-RA"/>
    <property type="gene ID" value="nRc.2.0.1.g33784"/>
</dbReference>
<reference evidence="5" key="1">
    <citation type="submission" date="2022-11" db="UniProtKB">
        <authorList>
            <consortium name="WormBaseParasite"/>
        </authorList>
    </citation>
    <scope>IDENTIFICATION</scope>
</reference>
<keyword evidence="4" id="KW-1185">Reference proteome</keyword>
<keyword evidence="2" id="KW-0812">Transmembrane</keyword>
<evidence type="ECO:0000259" key="3">
    <source>
        <dbReference type="PROSITE" id="PS50011"/>
    </source>
</evidence>
<dbReference type="Proteomes" id="UP000887565">
    <property type="component" value="Unplaced"/>
</dbReference>
<dbReference type="PANTHER" id="PTHR11909">
    <property type="entry name" value="CASEIN KINASE-RELATED"/>
    <property type="match status" value="1"/>
</dbReference>
<dbReference type="SUPFAM" id="SSF56112">
    <property type="entry name" value="Protein kinase-like (PK-like)"/>
    <property type="match status" value="1"/>
</dbReference>
<dbReference type="GO" id="GO:0004672">
    <property type="term" value="F:protein kinase activity"/>
    <property type="evidence" value="ECO:0007669"/>
    <property type="project" value="InterPro"/>
</dbReference>
<dbReference type="GO" id="GO:0005524">
    <property type="term" value="F:ATP binding"/>
    <property type="evidence" value="ECO:0007669"/>
    <property type="project" value="InterPro"/>
</dbReference>
<keyword evidence="2" id="KW-0472">Membrane</keyword>
<organism evidence="4 5">
    <name type="scientific">Romanomermis culicivorax</name>
    <name type="common">Nematode worm</name>
    <dbReference type="NCBI Taxonomy" id="13658"/>
    <lineage>
        <taxon>Eukaryota</taxon>
        <taxon>Metazoa</taxon>
        <taxon>Ecdysozoa</taxon>
        <taxon>Nematoda</taxon>
        <taxon>Enoplea</taxon>
        <taxon>Dorylaimia</taxon>
        <taxon>Mermithida</taxon>
        <taxon>Mermithoidea</taxon>
        <taxon>Mermithidae</taxon>
        <taxon>Romanomermis</taxon>
    </lineage>
</organism>
<name>A0A915K6H2_ROMCU</name>
<dbReference type="PROSITE" id="PS50011">
    <property type="entry name" value="PROTEIN_KINASE_DOM"/>
    <property type="match status" value="1"/>
</dbReference>
<dbReference type="Gene3D" id="1.10.510.10">
    <property type="entry name" value="Transferase(Phosphotransferase) domain 1"/>
    <property type="match status" value="1"/>
</dbReference>
<feature type="transmembrane region" description="Helical" evidence="2">
    <location>
        <begin position="56"/>
        <end position="74"/>
    </location>
</feature>
<dbReference type="InterPro" id="IPR050235">
    <property type="entry name" value="CK1_Ser-Thr_kinase"/>
</dbReference>
<evidence type="ECO:0000256" key="2">
    <source>
        <dbReference type="SAM" id="Phobius"/>
    </source>
</evidence>
<keyword evidence="2" id="KW-1133">Transmembrane helix</keyword>
<sequence>MADDWNERNGGKTTISVGSMELKRSKKSSDSDFQNESAVLRKMNKKFHFVEFVDMGVYYGFCFIVMQLLGPNLSQLRKMRRDNKFSTSTSLRLSLQCFEAIESLHEVGLIHRDIKPTNFAIGCNETNTTRVYLLDFGLVRRYLNSDGTHRKSRGRVPFRDWLSLRGKLW</sequence>
<dbReference type="Pfam" id="PF00069">
    <property type="entry name" value="Pkinase"/>
    <property type="match status" value="1"/>
</dbReference>
<dbReference type="InterPro" id="IPR000719">
    <property type="entry name" value="Prot_kinase_dom"/>
</dbReference>
<feature type="compositionally biased region" description="Basic and acidic residues" evidence="1">
    <location>
        <begin position="1"/>
        <end position="10"/>
    </location>
</feature>
<feature type="region of interest" description="Disordered" evidence="1">
    <location>
        <begin position="1"/>
        <end position="29"/>
    </location>
</feature>
<dbReference type="InterPro" id="IPR011009">
    <property type="entry name" value="Kinase-like_dom_sf"/>
</dbReference>
<evidence type="ECO:0000313" key="4">
    <source>
        <dbReference type="Proteomes" id="UP000887565"/>
    </source>
</evidence>